<name>A0A1V6LVF6_9FLAO</name>
<evidence type="ECO:0000313" key="4">
    <source>
        <dbReference type="Proteomes" id="UP000191680"/>
    </source>
</evidence>
<evidence type="ECO:0000259" key="2">
    <source>
        <dbReference type="Pfam" id="PF00144"/>
    </source>
</evidence>
<proteinExistence type="predicted"/>
<dbReference type="OrthoDB" id="9805821at2"/>
<gene>
    <name evidence="3" type="ORF">BUL40_00990</name>
</gene>
<feature type="domain" description="Beta-lactamase-related" evidence="2">
    <location>
        <begin position="26"/>
        <end position="395"/>
    </location>
</feature>
<evidence type="ECO:0000256" key="1">
    <source>
        <dbReference type="ARBA" id="ARBA00022801"/>
    </source>
</evidence>
<dbReference type="Proteomes" id="UP000191680">
    <property type="component" value="Unassembled WGS sequence"/>
</dbReference>
<dbReference type="GO" id="GO:0016787">
    <property type="term" value="F:hydrolase activity"/>
    <property type="evidence" value="ECO:0007669"/>
    <property type="project" value="UniProtKB-KW"/>
</dbReference>
<comment type="caution">
    <text evidence="3">The sequence shown here is derived from an EMBL/GenBank/DDBJ whole genome shotgun (WGS) entry which is preliminary data.</text>
</comment>
<accession>A0A1V6LVF6</accession>
<keyword evidence="4" id="KW-1185">Reference proteome</keyword>
<dbReference type="EMBL" id="MTBC01000001">
    <property type="protein sequence ID" value="OQD44161.1"/>
    <property type="molecule type" value="Genomic_DNA"/>
</dbReference>
<dbReference type="Pfam" id="PF00144">
    <property type="entry name" value="Beta-lactamase"/>
    <property type="match status" value="1"/>
</dbReference>
<keyword evidence="1 3" id="KW-0378">Hydrolase</keyword>
<dbReference type="Gene3D" id="3.40.710.10">
    <property type="entry name" value="DD-peptidase/beta-lactamase superfamily"/>
    <property type="match status" value="1"/>
</dbReference>
<reference evidence="3 4" key="1">
    <citation type="submission" date="2016-12" db="EMBL/GenBank/DDBJ databases">
        <authorList>
            <person name="Song W.-J."/>
            <person name="Kurnit D.M."/>
        </authorList>
    </citation>
    <scope>NUCLEOTIDE SEQUENCE [LARGE SCALE GENOMIC DNA]</scope>
    <source>
        <strain evidence="3 4">HSG9</strain>
    </source>
</reference>
<sequence length="417" mass="48210">MKPFQFTYLLVFSFFMAFGQSYEEKIDSLIKDAIVQQAFPGATILVKKNGKDLFHKTYGYFTYDSLLPVSTNTLYDLASVTKIAAGLPVVMKLVQDGKLTLDDPFSNYWHPWKRKKDKKAITLREILAHQAGLEPYIVFLSKVRKKNGNLKKRLVRNQPSKRFAKQAYNNRYIKTGFYKKMYRTINRSPVSKEKTYRYSGLFFLLLPELVQQLTGVDFETYLNQEIYEPLEITNLVFNPSLKQSNLSIIPTESDSIFRNDVTVGWVHDENAALLGGVSGNAGLFGTAEDLAKLMEFYRNLGKYKGRQIIDKEIVRSFIKIQYPENHNRRGLGFDKPLIGNDTLSIFEAYPSPHVSKESFGHAGFTGTFVWADPKEQLVYIFLSNRVYPSRTHRKIYDLKIREKVQDVFYNLPKIQKQ</sequence>
<dbReference type="RefSeq" id="WP_080317724.1">
    <property type="nucleotide sequence ID" value="NZ_MTBC01000001.1"/>
</dbReference>
<dbReference type="SUPFAM" id="SSF56601">
    <property type="entry name" value="beta-lactamase/transpeptidase-like"/>
    <property type="match status" value="1"/>
</dbReference>
<dbReference type="InterPro" id="IPR012338">
    <property type="entry name" value="Beta-lactam/transpept-like"/>
</dbReference>
<protein>
    <submittedName>
        <fullName evidence="3">Serine hydrolase</fullName>
    </submittedName>
</protein>
<dbReference type="InterPro" id="IPR001466">
    <property type="entry name" value="Beta-lactam-related"/>
</dbReference>
<dbReference type="InterPro" id="IPR050789">
    <property type="entry name" value="Diverse_Enzym_Activities"/>
</dbReference>
<evidence type="ECO:0000313" key="3">
    <source>
        <dbReference type="EMBL" id="OQD44161.1"/>
    </source>
</evidence>
<dbReference type="PANTHER" id="PTHR43283:SF11">
    <property type="entry name" value="BETA-LACTAMASE-RELATED DOMAIN-CONTAINING PROTEIN"/>
    <property type="match status" value="1"/>
</dbReference>
<dbReference type="AlphaFoldDB" id="A0A1V6LVF6"/>
<dbReference type="PANTHER" id="PTHR43283">
    <property type="entry name" value="BETA-LACTAMASE-RELATED"/>
    <property type="match status" value="1"/>
</dbReference>
<organism evidence="3 4">
    <name type="scientific">Croceivirga radicis</name>
    <dbReference type="NCBI Taxonomy" id="1929488"/>
    <lineage>
        <taxon>Bacteria</taxon>
        <taxon>Pseudomonadati</taxon>
        <taxon>Bacteroidota</taxon>
        <taxon>Flavobacteriia</taxon>
        <taxon>Flavobacteriales</taxon>
        <taxon>Flavobacteriaceae</taxon>
        <taxon>Croceivirga</taxon>
    </lineage>
</organism>